<comment type="caution">
    <text evidence="1">The sequence shown here is derived from an EMBL/GenBank/DDBJ whole genome shotgun (WGS) entry which is preliminary data.</text>
</comment>
<dbReference type="Proteomes" id="UP000814140">
    <property type="component" value="Unassembled WGS sequence"/>
</dbReference>
<proteinExistence type="predicted"/>
<dbReference type="EMBL" id="MU277236">
    <property type="protein sequence ID" value="KAI0058351.1"/>
    <property type="molecule type" value="Genomic_DNA"/>
</dbReference>
<reference evidence="1" key="1">
    <citation type="submission" date="2021-03" db="EMBL/GenBank/DDBJ databases">
        <authorList>
            <consortium name="DOE Joint Genome Institute"/>
            <person name="Ahrendt S."/>
            <person name="Looney B.P."/>
            <person name="Miyauchi S."/>
            <person name="Morin E."/>
            <person name="Drula E."/>
            <person name="Courty P.E."/>
            <person name="Chicoki N."/>
            <person name="Fauchery L."/>
            <person name="Kohler A."/>
            <person name="Kuo A."/>
            <person name="Labutti K."/>
            <person name="Pangilinan J."/>
            <person name="Lipzen A."/>
            <person name="Riley R."/>
            <person name="Andreopoulos W."/>
            <person name="He G."/>
            <person name="Johnson J."/>
            <person name="Barry K.W."/>
            <person name="Grigoriev I.V."/>
            <person name="Nagy L."/>
            <person name="Hibbett D."/>
            <person name="Henrissat B."/>
            <person name="Matheny P.B."/>
            <person name="Labbe J."/>
            <person name="Martin F."/>
        </authorList>
    </citation>
    <scope>NUCLEOTIDE SEQUENCE</scope>
    <source>
        <strain evidence="1">HHB10654</strain>
    </source>
</reference>
<accession>A0ACB8SRE7</accession>
<sequence>MQSHPHPHCDDPQGHVCPTFTPAPFDGSSTLPEAFDHHAKNSPDHPLFVFADSATTNRKITYSEAWRMIKRAAMIIRGHHDRSAARYTAQEGVRPLNQGPTIGILASADSISYFTALVASMRLGFVPFPISTRNSPVALAHLVKDSHVIQLFVSPDSAMQRLSADAVALLENDGVSVEVLPMIQFEDISDENNLNTEPDCQFGKLKADDIVVMLHSSGSTAFPKIIPMSNRSILQFASTPLHGERNLCCKILAVHILPIYHIMGMAGVLLAATTGMTAAVFKPSSPPTIPTPERYLEDALATNSTVLFTVPSFIEAWFRNPVHVQSTTAFEVILYSGAPLNQLVGEQLVKMGIALFPFYGTTETGGISMFVQKDMPTIDQWEYFKLAPHIFVEMVPQDGADNLFEAIVIQTPSFQPCVINGVASDGRPAYRTYDLLQRHPLHPSLWKVYGRADDQIMLSNGEKTNPVPLEAILMRDSHIAAAVMFGRGRFQNGVLIEPRREFAFDPVNKQRLAEFRNKIWSTVEKLNQYAPAHSRLFKEMILVSNPSKPFEYTAKGTPRRPTIIAAYKQEIDELYEIVEDSSQTDVELPSDWTPVETLQFMRSIVQRVMKRSVEDNTDLFQEGCDSLQATLIRNSILHALRKSTKIPVHGIANNFVYNNSTISSLCTFVLKLISQSHGQEDDEISAKLHAMKQMVEKYSTGFRHRSAGLPEARTTISSPEEVVLLTGTTGRLGCHLLAQLLSKPSVKKVYALNRRGVSVLATRQTEAFETWRLDVDLLSSPRLALLEGDLAKPSFGLPTQVIKELRDTTTSIIHNAWRLDFNLALTSFEPLVSSVRNIVDLSLDSSLPVPPPILFTSSIAVLFGAKSNTDTTLERPILDPGVSIGTGYSESKWVAESILLRAMQETQMQVNVVRVGQLCGDRVFGGWSEKEWVAAMMRGSQVLGSVPTRPELISWVPVDVAASALLDMLGCQEPVLHLVHPNPVGWSVLSDAASAILKAPSIPYDDWVAKLQHAHQASTSSHALTANPALKLFDFFSNWNVSCRLDTTRATDVSHTLKTAERLDRQDVERWMTYWQGIGFLSI</sequence>
<protein>
    <submittedName>
        <fullName evidence="1">Acetyl-CoA synthetase-like protein</fullName>
    </submittedName>
</protein>
<reference evidence="1" key="2">
    <citation type="journal article" date="2022" name="New Phytol.">
        <title>Evolutionary transition to the ectomycorrhizal habit in the genomes of a hyperdiverse lineage of mushroom-forming fungi.</title>
        <authorList>
            <person name="Looney B."/>
            <person name="Miyauchi S."/>
            <person name="Morin E."/>
            <person name="Drula E."/>
            <person name="Courty P.E."/>
            <person name="Kohler A."/>
            <person name="Kuo A."/>
            <person name="LaButti K."/>
            <person name="Pangilinan J."/>
            <person name="Lipzen A."/>
            <person name="Riley R."/>
            <person name="Andreopoulos W."/>
            <person name="He G."/>
            <person name="Johnson J."/>
            <person name="Nolan M."/>
            <person name="Tritt A."/>
            <person name="Barry K.W."/>
            <person name="Grigoriev I.V."/>
            <person name="Nagy L.G."/>
            <person name="Hibbett D."/>
            <person name="Henrissat B."/>
            <person name="Matheny P.B."/>
            <person name="Labbe J."/>
            <person name="Martin F.M."/>
        </authorList>
    </citation>
    <scope>NUCLEOTIDE SEQUENCE</scope>
    <source>
        <strain evidence="1">HHB10654</strain>
    </source>
</reference>
<keyword evidence="2" id="KW-1185">Reference proteome</keyword>
<evidence type="ECO:0000313" key="2">
    <source>
        <dbReference type="Proteomes" id="UP000814140"/>
    </source>
</evidence>
<evidence type="ECO:0000313" key="1">
    <source>
        <dbReference type="EMBL" id="KAI0058351.1"/>
    </source>
</evidence>
<gene>
    <name evidence="1" type="ORF">BV25DRAFT_1967833</name>
</gene>
<organism evidence="1 2">
    <name type="scientific">Artomyces pyxidatus</name>
    <dbReference type="NCBI Taxonomy" id="48021"/>
    <lineage>
        <taxon>Eukaryota</taxon>
        <taxon>Fungi</taxon>
        <taxon>Dikarya</taxon>
        <taxon>Basidiomycota</taxon>
        <taxon>Agaricomycotina</taxon>
        <taxon>Agaricomycetes</taxon>
        <taxon>Russulales</taxon>
        <taxon>Auriscalpiaceae</taxon>
        <taxon>Artomyces</taxon>
    </lineage>
</organism>
<name>A0ACB8SRE7_9AGAM</name>